<keyword evidence="1" id="KW-1133">Transmembrane helix</keyword>
<name>A0ABT1T3I8_9SPHI</name>
<evidence type="ECO:0000256" key="1">
    <source>
        <dbReference type="SAM" id="Phobius"/>
    </source>
</evidence>
<keyword evidence="1" id="KW-0472">Membrane</keyword>
<gene>
    <name evidence="2" type="ORF">NPE20_14465</name>
</gene>
<keyword evidence="3" id="KW-1185">Reference proteome</keyword>
<dbReference type="RefSeq" id="WP_256539364.1">
    <property type="nucleotide sequence ID" value="NZ_JANHOH010000002.1"/>
</dbReference>
<dbReference type="EMBL" id="JANHOH010000002">
    <property type="protein sequence ID" value="MCQ6959177.1"/>
    <property type="molecule type" value="Genomic_DNA"/>
</dbReference>
<evidence type="ECO:0000313" key="3">
    <source>
        <dbReference type="Proteomes" id="UP001204376"/>
    </source>
</evidence>
<sequence length="161" mass="18955">MPNIIRISPQQKNKVLHMIGALTDIYYIENMVMRKLLFWLVSVWLINTMVCFHGSNPFEKGRNAISFNSNRSYAPENLLLWLINKQNNVQQEDQKPPDKIKYRNRYIGSQYHRLQIIWKVVYRKNFGLITFLSPVHAAFRALGKSRTLVAACLLLFRLTPF</sequence>
<dbReference type="Proteomes" id="UP001204376">
    <property type="component" value="Unassembled WGS sequence"/>
</dbReference>
<proteinExistence type="predicted"/>
<comment type="caution">
    <text evidence="2">The sequence shown here is derived from an EMBL/GenBank/DDBJ whole genome shotgun (WGS) entry which is preliminary data.</text>
</comment>
<accession>A0ABT1T3I8</accession>
<feature type="transmembrane region" description="Helical" evidence="1">
    <location>
        <begin position="36"/>
        <end position="55"/>
    </location>
</feature>
<protein>
    <submittedName>
        <fullName evidence="2">Uncharacterized protein</fullName>
    </submittedName>
</protein>
<keyword evidence="1" id="KW-0812">Transmembrane</keyword>
<evidence type="ECO:0000313" key="2">
    <source>
        <dbReference type="EMBL" id="MCQ6959177.1"/>
    </source>
</evidence>
<organism evidence="2 3">
    <name type="scientific">Mucilaginibacter aquariorum</name>
    <dbReference type="NCBI Taxonomy" id="2967225"/>
    <lineage>
        <taxon>Bacteria</taxon>
        <taxon>Pseudomonadati</taxon>
        <taxon>Bacteroidota</taxon>
        <taxon>Sphingobacteriia</taxon>
        <taxon>Sphingobacteriales</taxon>
        <taxon>Sphingobacteriaceae</taxon>
        <taxon>Mucilaginibacter</taxon>
    </lineage>
</organism>
<reference evidence="2 3" key="1">
    <citation type="submission" date="2022-07" db="EMBL/GenBank/DDBJ databases">
        <title>Mucilaginibacter sp. JC4.</title>
        <authorList>
            <person name="Le V."/>
            <person name="Ko S.-R."/>
            <person name="Ahn C.-Y."/>
            <person name="Oh H.-M."/>
        </authorList>
    </citation>
    <scope>NUCLEOTIDE SEQUENCE [LARGE SCALE GENOMIC DNA]</scope>
    <source>
        <strain evidence="2 3">JC4</strain>
    </source>
</reference>